<feature type="transmembrane region" description="Helical" evidence="8">
    <location>
        <begin position="198"/>
        <end position="216"/>
    </location>
</feature>
<dbReference type="KEGG" id="apol:K9D25_02045"/>
<evidence type="ECO:0000256" key="2">
    <source>
        <dbReference type="ARBA" id="ARBA00012438"/>
    </source>
</evidence>
<dbReference type="RefSeq" id="WP_244378765.1">
    <property type="nucleotide sequence ID" value="NZ_CP083239.1"/>
</dbReference>
<dbReference type="SUPFAM" id="SSF55874">
    <property type="entry name" value="ATPase domain of HSP90 chaperone/DNA topoisomerase II/histidine kinase"/>
    <property type="match status" value="1"/>
</dbReference>
<feature type="transmembrane region" description="Helical" evidence="8">
    <location>
        <begin position="353"/>
        <end position="373"/>
    </location>
</feature>
<dbReference type="EMBL" id="CP083239">
    <property type="protein sequence ID" value="UOK71529.1"/>
    <property type="molecule type" value="Genomic_DNA"/>
</dbReference>
<dbReference type="Gene3D" id="2.60.40.2380">
    <property type="match status" value="1"/>
</dbReference>
<dbReference type="InterPro" id="IPR011622">
    <property type="entry name" value="7TMR_DISM_rcpt_extracell_dom2"/>
</dbReference>
<dbReference type="InterPro" id="IPR003661">
    <property type="entry name" value="HisK_dim/P_dom"/>
</dbReference>
<protein>
    <recommendedName>
        <fullName evidence="2">histidine kinase</fullName>
        <ecNumber evidence="2">2.7.13.3</ecNumber>
    </recommendedName>
</protein>
<organism evidence="10 11">
    <name type="scientific">Ancylobacter polymorphus</name>
    <dbReference type="NCBI Taxonomy" id="223390"/>
    <lineage>
        <taxon>Bacteria</taxon>
        <taxon>Pseudomonadati</taxon>
        <taxon>Pseudomonadota</taxon>
        <taxon>Alphaproteobacteria</taxon>
        <taxon>Hyphomicrobiales</taxon>
        <taxon>Xanthobacteraceae</taxon>
        <taxon>Ancylobacter</taxon>
    </lineage>
</organism>
<dbReference type="InterPro" id="IPR005467">
    <property type="entry name" value="His_kinase_dom"/>
</dbReference>
<sequence>MQQPAGDETPQAAGRARARAIATRSSSLSAVVRLLILLLLVGGGGAIAWTATIPSQDHVIARAMFEDRDGTMTIDEVTGAAFAPVAPILTRGYTPSATWLRLTVGPADGGPLVLRIRPTYLDRVALFEPVPGRQGVWREYVTGDRTPFLEREMPSVTLGFTIWPTGPATTYYLRLTTTSTSLMHAEALVPQVAALRDLHIHVSQIFILALLLFILFWTASDFALNHDIVVGCFAINQLFFISYNVLIMGYGALIFPNAPAGFVDTLTSVSIIAAPLFSLLTNRLLLRQFDLIPLARWGIDTLLLALVIAFGLLAAGATQQALKLNALVVALIVLLLPLMAFGTRREAPPGRRVLRVFYVIQAVALLLTMLPILGVLPASTWNLDANIIHGLLSDLPMFVLLALRSREARERGIEAQLALDLTRGQLELQRAQFEMQNRFMAMLTHELRTPLSVIRLCVDTAKVAGEPRRLIEAAFGNMEGIIDRCSFADRMEQKGLDVVRAPVDVAAALRAAVAASSEAARVALQVGALPSVTSDARLIATVLHNLIDNALKYSPEGSTVEVTAAAEAGEAGPGVRITVENGCGRTGVPDPTQLFEKFYRGPHARTKSGSGLGLYIVHGIVDLLDGLITYDFIEGRARFSVWLPCSALPSSKTMTICEPPSSTP</sequence>
<dbReference type="CDD" id="cd00082">
    <property type="entry name" value="HisKA"/>
    <property type="match status" value="1"/>
</dbReference>
<dbReference type="EC" id="2.7.13.3" evidence="2"/>
<dbReference type="GO" id="GO:0030295">
    <property type="term" value="F:protein kinase activator activity"/>
    <property type="evidence" value="ECO:0007669"/>
    <property type="project" value="TreeGrafter"/>
</dbReference>
<dbReference type="PROSITE" id="PS50109">
    <property type="entry name" value="HIS_KIN"/>
    <property type="match status" value="1"/>
</dbReference>
<feature type="domain" description="Histidine kinase" evidence="9">
    <location>
        <begin position="442"/>
        <end position="647"/>
    </location>
</feature>
<keyword evidence="3" id="KW-0808">Transferase</keyword>
<feature type="transmembrane region" description="Helical" evidence="8">
    <location>
        <begin position="324"/>
        <end position="341"/>
    </location>
</feature>
<evidence type="ECO:0000256" key="1">
    <source>
        <dbReference type="ARBA" id="ARBA00000085"/>
    </source>
</evidence>
<dbReference type="GO" id="GO:0007234">
    <property type="term" value="P:osmosensory signaling via phosphorelay pathway"/>
    <property type="evidence" value="ECO:0007669"/>
    <property type="project" value="TreeGrafter"/>
</dbReference>
<dbReference type="Pfam" id="PF07696">
    <property type="entry name" value="7TMR-DISMED2"/>
    <property type="match status" value="1"/>
</dbReference>
<keyword evidence="8" id="KW-0472">Membrane</keyword>
<evidence type="ECO:0000256" key="7">
    <source>
        <dbReference type="ARBA" id="ARBA00023012"/>
    </source>
</evidence>
<dbReference type="Proteomes" id="UP000831684">
    <property type="component" value="Chromosome"/>
</dbReference>
<dbReference type="InterPro" id="IPR003594">
    <property type="entry name" value="HATPase_dom"/>
</dbReference>
<feature type="transmembrane region" description="Helical" evidence="8">
    <location>
        <begin position="265"/>
        <end position="285"/>
    </location>
</feature>
<comment type="catalytic activity">
    <reaction evidence="1">
        <text>ATP + protein L-histidine = ADP + protein N-phospho-L-histidine.</text>
        <dbReference type="EC" id="2.7.13.3"/>
    </reaction>
</comment>
<dbReference type="Gene3D" id="1.10.287.130">
    <property type="match status" value="1"/>
</dbReference>
<dbReference type="InterPro" id="IPR050351">
    <property type="entry name" value="BphY/WalK/GraS-like"/>
</dbReference>
<keyword evidence="4" id="KW-0547">Nucleotide-binding</keyword>
<dbReference type="InterPro" id="IPR036097">
    <property type="entry name" value="HisK_dim/P_sf"/>
</dbReference>
<dbReference type="Pfam" id="PF02518">
    <property type="entry name" value="HATPase_c"/>
    <property type="match status" value="1"/>
</dbReference>
<dbReference type="InterPro" id="IPR036890">
    <property type="entry name" value="HATPase_C_sf"/>
</dbReference>
<feature type="transmembrane region" description="Helical" evidence="8">
    <location>
        <begin position="228"/>
        <end position="253"/>
    </location>
</feature>
<dbReference type="SMART" id="SM00387">
    <property type="entry name" value="HATPase_c"/>
    <property type="match status" value="1"/>
</dbReference>
<dbReference type="SUPFAM" id="SSF47384">
    <property type="entry name" value="Homodimeric domain of signal transducing histidine kinase"/>
    <property type="match status" value="1"/>
</dbReference>
<dbReference type="Pfam" id="PF00512">
    <property type="entry name" value="HisKA"/>
    <property type="match status" value="1"/>
</dbReference>
<evidence type="ECO:0000313" key="10">
    <source>
        <dbReference type="EMBL" id="UOK71529.1"/>
    </source>
</evidence>
<evidence type="ECO:0000256" key="8">
    <source>
        <dbReference type="SAM" id="Phobius"/>
    </source>
</evidence>
<feature type="transmembrane region" description="Helical" evidence="8">
    <location>
        <begin position="30"/>
        <end position="51"/>
    </location>
</feature>
<dbReference type="PANTHER" id="PTHR42878:SF7">
    <property type="entry name" value="SENSOR HISTIDINE KINASE GLRK"/>
    <property type="match status" value="1"/>
</dbReference>
<dbReference type="GO" id="GO:0005524">
    <property type="term" value="F:ATP binding"/>
    <property type="evidence" value="ECO:0007669"/>
    <property type="project" value="UniProtKB-KW"/>
</dbReference>
<keyword evidence="7" id="KW-0902">Two-component regulatory system</keyword>
<reference evidence="10" key="1">
    <citation type="submission" date="2021-09" db="EMBL/GenBank/DDBJ databases">
        <title>Network and meta-omics reveal the key degrader and cooperation patterns in an efficient 1,4-dioxane-degrading microbial community.</title>
        <authorList>
            <person name="Dai C."/>
        </authorList>
    </citation>
    <scope>NUCLEOTIDE SEQUENCE</scope>
    <source>
        <strain evidence="10">ZM13</strain>
    </source>
</reference>
<evidence type="ECO:0000256" key="5">
    <source>
        <dbReference type="ARBA" id="ARBA00022777"/>
    </source>
</evidence>
<keyword evidence="8" id="KW-1133">Transmembrane helix</keyword>
<keyword evidence="5" id="KW-0418">Kinase</keyword>
<gene>
    <name evidence="10" type="ORF">K9D25_02045</name>
</gene>
<accession>A0A9E7CWU0</accession>
<dbReference type="Gene3D" id="3.30.565.10">
    <property type="entry name" value="Histidine kinase-like ATPase, C-terminal domain"/>
    <property type="match status" value="1"/>
</dbReference>
<dbReference type="PANTHER" id="PTHR42878">
    <property type="entry name" value="TWO-COMPONENT HISTIDINE KINASE"/>
    <property type="match status" value="1"/>
</dbReference>
<dbReference type="CDD" id="cd00075">
    <property type="entry name" value="HATPase"/>
    <property type="match status" value="1"/>
</dbReference>
<dbReference type="AlphaFoldDB" id="A0A9E7CWU0"/>
<evidence type="ECO:0000256" key="4">
    <source>
        <dbReference type="ARBA" id="ARBA00022741"/>
    </source>
</evidence>
<evidence type="ECO:0000259" key="9">
    <source>
        <dbReference type="PROSITE" id="PS50109"/>
    </source>
</evidence>
<keyword evidence="6 10" id="KW-0067">ATP-binding</keyword>
<evidence type="ECO:0000313" key="11">
    <source>
        <dbReference type="Proteomes" id="UP000831684"/>
    </source>
</evidence>
<feature type="transmembrane region" description="Helical" evidence="8">
    <location>
        <begin position="297"/>
        <end position="318"/>
    </location>
</feature>
<dbReference type="GO" id="GO:0000156">
    <property type="term" value="F:phosphorelay response regulator activity"/>
    <property type="evidence" value="ECO:0007669"/>
    <property type="project" value="TreeGrafter"/>
</dbReference>
<dbReference type="GO" id="GO:0000155">
    <property type="term" value="F:phosphorelay sensor kinase activity"/>
    <property type="evidence" value="ECO:0007669"/>
    <property type="project" value="InterPro"/>
</dbReference>
<proteinExistence type="predicted"/>
<keyword evidence="8" id="KW-0812">Transmembrane</keyword>
<evidence type="ECO:0000256" key="6">
    <source>
        <dbReference type="ARBA" id="ARBA00022840"/>
    </source>
</evidence>
<evidence type="ECO:0000256" key="3">
    <source>
        <dbReference type="ARBA" id="ARBA00022679"/>
    </source>
</evidence>
<name>A0A9E7CWU0_9HYPH</name>